<keyword evidence="2" id="KW-1185">Reference proteome</keyword>
<evidence type="ECO:0000313" key="2">
    <source>
        <dbReference type="Proteomes" id="UP000294114"/>
    </source>
</evidence>
<evidence type="ECO:0000313" key="1">
    <source>
        <dbReference type="EMBL" id="RZU71895.1"/>
    </source>
</evidence>
<name>A0A4Q8B4L0_9ACTN</name>
<dbReference type="EMBL" id="SHLD01000001">
    <property type="protein sequence ID" value="RZU71895.1"/>
    <property type="molecule type" value="Genomic_DNA"/>
</dbReference>
<dbReference type="PANTHER" id="PTHR42110:SF1">
    <property type="entry name" value="L-ASPARAGINASE, PUTATIVE (AFU_ORTHOLOGUE AFUA_3G11890)-RELATED"/>
    <property type="match status" value="1"/>
</dbReference>
<dbReference type="Proteomes" id="UP000294114">
    <property type="component" value="Unassembled WGS sequence"/>
</dbReference>
<protein>
    <submittedName>
        <fullName evidence="1">Asparaginase</fullName>
    </submittedName>
</protein>
<reference evidence="1 2" key="1">
    <citation type="submission" date="2019-02" db="EMBL/GenBank/DDBJ databases">
        <title>Sequencing the genomes of 1000 actinobacteria strains.</title>
        <authorList>
            <person name="Klenk H.-P."/>
        </authorList>
    </citation>
    <scope>NUCLEOTIDE SEQUENCE [LARGE SCALE GENOMIC DNA]</scope>
    <source>
        <strain evidence="1 2">DSM 45612</strain>
    </source>
</reference>
<dbReference type="OrthoDB" id="9780674at2"/>
<accession>A0A4Q8B4L0</accession>
<dbReference type="InterPro" id="IPR010349">
    <property type="entry name" value="Asparaginase_II"/>
</dbReference>
<dbReference type="Pfam" id="PF06089">
    <property type="entry name" value="Asparaginase_II"/>
    <property type="match status" value="1"/>
</dbReference>
<dbReference type="PANTHER" id="PTHR42110">
    <property type="entry name" value="L-ASPARAGINASE, PUTATIVE (AFU_ORTHOLOGUE AFUA_3G11890)-RELATED"/>
    <property type="match status" value="1"/>
</dbReference>
<organism evidence="1 2">
    <name type="scientific">Micromonospora kangleipakensis</name>
    <dbReference type="NCBI Taxonomy" id="1077942"/>
    <lineage>
        <taxon>Bacteria</taxon>
        <taxon>Bacillati</taxon>
        <taxon>Actinomycetota</taxon>
        <taxon>Actinomycetes</taxon>
        <taxon>Micromonosporales</taxon>
        <taxon>Micromonosporaceae</taxon>
        <taxon>Micromonospora</taxon>
    </lineage>
</organism>
<dbReference type="AlphaFoldDB" id="A0A4Q8B4L0"/>
<gene>
    <name evidence="1" type="ORF">EV384_0229</name>
</gene>
<comment type="caution">
    <text evidence="1">The sequence shown here is derived from an EMBL/GenBank/DDBJ whole genome shotgun (WGS) entry which is preliminary data.</text>
</comment>
<proteinExistence type="predicted"/>
<sequence>MGKTYEGGAPLAEVVRSGFVEGLHRGSVVVLDATGATVAGVGDVLSPIFPRSSSKPMQAIGMLRAGLPLTDPADVALVSASHAGEEFHLERVAALLRRAGLDESVLHCPPDLPVGDAAREAVLRAGGGPTRIQMNCSGKHTGMLLTCLAAGWPLAGYWRPDHPLQRRLTAAIEEFTGEEAAAVGVDGCGAPVLAVSLTGLARAYLRLVAAEPGTVERTVADAMRAYPELVGGTQADDTRLMRGVPGLLTKVGAEGVIVAAVPGVGAVALKIDDGAARARMPVLVSALRRLGVDAPVLTEYEDVPLFGGGLPVGAVRAVW</sequence>
<dbReference type="RefSeq" id="WP_130329264.1">
    <property type="nucleotide sequence ID" value="NZ_SHLD01000001.1"/>
</dbReference>